<accession>A0AA51ULE9</accession>
<sequence length="357" mass="41071">MRRCSKCLLPENYPRIKFNIDNICNFCENYNDLDYRGLDALKSEIQSYLGTYRDRNQKYDCVFALSGGRDSSFLLYKLVKETNFKFAAYCADHGFLPEETKENIKNLTEELDVDLIIEEHTFLTKSVKHHIQSWMKNPHPAMVGLFCTGCKLGIDLGLSNFAKKHNIPVIITGATPFEGQGYKKNLLKKNPEKGMSSFIYGYVSRIAENPSWILNPGCVSVQLKEFHYHYMEKWKDSNHLVLYPFGSFIKWNESEVISTLNEIGWKKTENAKSTWRGDCQISLLKLFLYKESLGFNDRDDGLSCLVRDGQLTRKAALERLNSEGSISLDTVMEIIDEMGIDSSEFKIALEKSKNYIE</sequence>
<reference evidence="1 2" key="1">
    <citation type="submission" date="2023-08" db="EMBL/GenBank/DDBJ databases">
        <title>Methanolobus mangrovi sp. nov. and Methanolobus sediminis sp. nov, two novel methylotrophic methanogens isolated from mangrove sediments in China.</title>
        <authorList>
            <person name="Zhou J."/>
        </authorList>
    </citation>
    <scope>NUCLEOTIDE SEQUENCE [LARGE SCALE GENOMIC DNA]</scope>
    <source>
        <strain evidence="1 2">FTZ6</strain>
    </source>
</reference>
<evidence type="ECO:0008006" key="3">
    <source>
        <dbReference type="Google" id="ProtNLM"/>
    </source>
</evidence>
<name>A0AA51ULE9_9EURY</name>
<dbReference type="InterPro" id="IPR052188">
    <property type="entry name" value="Ni-pincer_cofactor_biosynth"/>
</dbReference>
<dbReference type="PANTHER" id="PTHR43169">
    <property type="entry name" value="EXSB FAMILY PROTEIN"/>
    <property type="match status" value="1"/>
</dbReference>
<dbReference type="Proteomes" id="UP001182908">
    <property type="component" value="Chromosome"/>
</dbReference>
<dbReference type="InterPro" id="IPR014729">
    <property type="entry name" value="Rossmann-like_a/b/a_fold"/>
</dbReference>
<dbReference type="AlphaFoldDB" id="A0AA51ULE9"/>
<evidence type="ECO:0000313" key="2">
    <source>
        <dbReference type="Proteomes" id="UP001182908"/>
    </source>
</evidence>
<dbReference type="Gene3D" id="3.40.50.620">
    <property type="entry name" value="HUPs"/>
    <property type="match status" value="1"/>
</dbReference>
<dbReference type="PANTHER" id="PTHR43169:SF3">
    <property type="entry name" value="ATPASE, PP-LOOP SUPERFAMILY-RELATED"/>
    <property type="match status" value="1"/>
</dbReference>
<organism evidence="1 2">
    <name type="scientific">Methanolobus sediminis</name>
    <dbReference type="NCBI Taxonomy" id="3072978"/>
    <lineage>
        <taxon>Archaea</taxon>
        <taxon>Methanobacteriati</taxon>
        <taxon>Methanobacteriota</taxon>
        <taxon>Stenosarchaea group</taxon>
        <taxon>Methanomicrobia</taxon>
        <taxon>Methanosarcinales</taxon>
        <taxon>Methanosarcinaceae</taxon>
        <taxon>Methanolobus</taxon>
    </lineage>
</organism>
<dbReference type="EMBL" id="CP133592">
    <property type="protein sequence ID" value="WMW25427.1"/>
    <property type="molecule type" value="Genomic_DNA"/>
</dbReference>
<dbReference type="KEGG" id="mseb:RE474_01520"/>
<dbReference type="GeneID" id="84231355"/>
<proteinExistence type="predicted"/>
<dbReference type="RefSeq" id="WP_309311230.1">
    <property type="nucleotide sequence ID" value="NZ_CP133592.1"/>
</dbReference>
<dbReference type="SUPFAM" id="SSF52402">
    <property type="entry name" value="Adenine nucleotide alpha hydrolases-like"/>
    <property type="match status" value="1"/>
</dbReference>
<keyword evidence="2" id="KW-1185">Reference proteome</keyword>
<protein>
    <recommendedName>
        <fullName evidence="3">N-acetyl sugar amidotransferase</fullName>
    </recommendedName>
</protein>
<gene>
    <name evidence="1" type="ORF">RE474_01520</name>
</gene>
<evidence type="ECO:0000313" key="1">
    <source>
        <dbReference type="EMBL" id="WMW25427.1"/>
    </source>
</evidence>